<dbReference type="Pfam" id="PF00675">
    <property type="entry name" value="Peptidase_M16"/>
    <property type="match status" value="2"/>
</dbReference>
<dbReference type="STRING" id="563192.HMPREF0179_02077"/>
<dbReference type="PANTHER" id="PTHR11851:SF49">
    <property type="entry name" value="MITOCHONDRIAL-PROCESSING PEPTIDASE SUBUNIT ALPHA"/>
    <property type="match status" value="1"/>
</dbReference>
<protein>
    <submittedName>
        <fullName evidence="6">Zinc protease</fullName>
    </submittedName>
</protein>
<reference evidence="6 7" key="2">
    <citation type="submission" date="2013-04" db="EMBL/GenBank/DDBJ databases">
        <title>The Genome Sequence of Bilophila wadsworthia 3_1_6.</title>
        <authorList>
            <consortium name="The Broad Institute Genomics Platform"/>
            <person name="Earl A."/>
            <person name="Ward D."/>
            <person name="Feldgarden M."/>
            <person name="Gevers D."/>
            <person name="Sibley C."/>
            <person name="Strauss J."/>
            <person name="Allen-Vercoe E."/>
            <person name="Walker B."/>
            <person name="Young S."/>
            <person name="Zeng Q."/>
            <person name="Gargeya S."/>
            <person name="Fitzgerald M."/>
            <person name="Haas B."/>
            <person name="Abouelleil A."/>
            <person name="Allen A.W."/>
            <person name="Alvarado L."/>
            <person name="Arachchi H.M."/>
            <person name="Berlin A.M."/>
            <person name="Chapman S.B."/>
            <person name="Gainer-Dewar J."/>
            <person name="Goldberg J."/>
            <person name="Griggs A."/>
            <person name="Gujja S."/>
            <person name="Hansen M."/>
            <person name="Howarth C."/>
            <person name="Imamovic A."/>
            <person name="Ireland A."/>
            <person name="Larimer J."/>
            <person name="McCowan C."/>
            <person name="Murphy C."/>
            <person name="Pearson M."/>
            <person name="Poon T.W."/>
            <person name="Priest M."/>
            <person name="Roberts A."/>
            <person name="Saif S."/>
            <person name="Shea T."/>
            <person name="Sisk P."/>
            <person name="Sykes S."/>
            <person name="Wortman J."/>
            <person name="Nusbaum C."/>
            <person name="Birren B."/>
        </authorList>
    </citation>
    <scope>NUCLEOTIDE SEQUENCE [LARGE SCALE GENOMIC DNA]</scope>
    <source>
        <strain evidence="6 7">3_1_6</strain>
    </source>
</reference>
<dbReference type="AlphaFoldDB" id="E5Y7C5"/>
<dbReference type="SUPFAM" id="SSF63411">
    <property type="entry name" value="LuxS/MPP-like metallohydrolase"/>
    <property type="match status" value="4"/>
</dbReference>
<evidence type="ECO:0000256" key="2">
    <source>
        <dbReference type="ARBA" id="ARBA00007261"/>
    </source>
</evidence>
<dbReference type="InterPro" id="IPR001431">
    <property type="entry name" value="Pept_M16_Zn_BS"/>
</dbReference>
<evidence type="ECO:0000256" key="1">
    <source>
        <dbReference type="ARBA" id="ARBA00001947"/>
    </source>
</evidence>
<evidence type="ECO:0000313" key="6">
    <source>
        <dbReference type="EMBL" id="EFV44099.1"/>
    </source>
</evidence>
<evidence type="ECO:0000313" key="7">
    <source>
        <dbReference type="Proteomes" id="UP000006034"/>
    </source>
</evidence>
<dbReference type="InterPro" id="IPR011249">
    <property type="entry name" value="Metalloenz_LuxS/M16"/>
</dbReference>
<gene>
    <name evidence="6" type="ORF">HMPREF0179_02077</name>
</gene>
<keyword evidence="7" id="KW-1185">Reference proteome</keyword>
<dbReference type="GO" id="GO:0004222">
    <property type="term" value="F:metalloendopeptidase activity"/>
    <property type="evidence" value="ECO:0007669"/>
    <property type="project" value="InterPro"/>
</dbReference>
<evidence type="ECO:0000256" key="3">
    <source>
        <dbReference type="RuleBase" id="RU004447"/>
    </source>
</evidence>
<sequence length="882" mass="96852">MSLFLGVAAGAAIAAPSPSSGASDIVPVIPDPLSGKEEQVTKLPNGLSVLILKDTRFPLVSTRLYVHAGSSYETPDQAGISHVLEHMVFKGTDSRPKSAISQEVESAGGYLNAATSYDYTVYITDMPDRHWKLGMDVVRDMAFHPTLDPQELESEKNVIVAELQRGEDDPGSRMFKTLLADTLKGTPYDRPIIGYEKTIRALTTQNLRDYIAKYYQPQNMLLVVVGNVDPAEVLAEAEKMFAPYKNTAPLKEVMPYEADRLPLPGSKPALVVQPGPWNKVYLAAALPVPGSSSYQSATLDVLAYLLGGDRTSLFYKTYKYERQLVDSISVSNVGFERIGAFVVTAELDADKVEPFWTSLTKDFAALDASTFTPEQLERAKLNLEDDLYRSKETLSGLASKIGYFQFFMGGDQGERNAIEALRNVDNGMLKQVLAAWVQPDRLTTVVLPPKDAKMPDMQAILDKEWKSGAKASAAKTAEAGKTEVIDLGKGRTVVLIPDKTLPYVSANLTYSGGDALLKPSEQGLSALVSNVLTKGTAKRSATEMQAFLADRAAGLAASAGRKTFSVNLTTPARFNRDLFDLLGEVVTAPAFSKDETARGIKDQLAAIKSREDQPLGLAFRKLPPFLFPGSVYGYLQLGEPENVQKYDEAQLRSFWNRQKARPWVLAVSGDFDRDQILAFAKSLPAPDQRKVDVPVPAWGTRPELDIPMPGRNQAHLMLIFKTAPDTSPDTPALDLLETSLGGMGGPLFRDLRDKQGLGYTVTAFNRQTSENGYMVFYIGTEPGKMAQAEEGFKRIINDLHQNLLSEEDVNRGKNQLEGDYYRNMQSLGSRSGEAAALTMEGYPLSFTKDQIEKSKNVTPEQLREIVKKYLNVDSAYTIKVLP</sequence>
<dbReference type="HOGENOM" id="CLU_007487_1_0_7"/>
<dbReference type="GeneID" id="78085217"/>
<dbReference type="GO" id="GO:0006508">
    <property type="term" value="P:proteolysis"/>
    <property type="evidence" value="ECO:0007669"/>
    <property type="project" value="UniProtKB-KW"/>
</dbReference>
<organism evidence="6 7">
    <name type="scientific">Bilophila wadsworthia (strain 3_1_6)</name>
    <dbReference type="NCBI Taxonomy" id="563192"/>
    <lineage>
        <taxon>Bacteria</taxon>
        <taxon>Pseudomonadati</taxon>
        <taxon>Thermodesulfobacteriota</taxon>
        <taxon>Desulfovibrionia</taxon>
        <taxon>Desulfovibrionales</taxon>
        <taxon>Desulfovibrionaceae</taxon>
        <taxon>Bilophila</taxon>
    </lineage>
</organism>
<accession>E5Y7C5</accession>
<feature type="domain" description="Peptidase M16 C-terminal" evidence="5">
    <location>
        <begin position="202"/>
        <end position="383"/>
    </location>
</feature>
<feature type="domain" description="Peptidase M16 N-terminal" evidence="4">
    <location>
        <begin position="52"/>
        <end position="194"/>
    </location>
</feature>
<dbReference type="PROSITE" id="PS00143">
    <property type="entry name" value="INSULINASE"/>
    <property type="match status" value="1"/>
</dbReference>
<reference evidence="6 7" key="1">
    <citation type="submission" date="2010-10" db="EMBL/GenBank/DDBJ databases">
        <authorList>
            <consortium name="The Broad Institute Genome Sequencing Platform"/>
            <person name="Ward D."/>
            <person name="Earl A."/>
            <person name="Feldgarden M."/>
            <person name="Young S.K."/>
            <person name="Gargeya S."/>
            <person name="Zeng Q."/>
            <person name="Alvarado L."/>
            <person name="Berlin A."/>
            <person name="Bochicchio J."/>
            <person name="Chapman S.B."/>
            <person name="Chen Z."/>
            <person name="Freedman E."/>
            <person name="Gellesch M."/>
            <person name="Goldberg J."/>
            <person name="Griggs A."/>
            <person name="Gujja S."/>
            <person name="Heilman E."/>
            <person name="Heiman D."/>
            <person name="Howarth C."/>
            <person name="Mehta T."/>
            <person name="Neiman D."/>
            <person name="Pearson M."/>
            <person name="Roberts A."/>
            <person name="Saif S."/>
            <person name="Shea T."/>
            <person name="Shenoy N."/>
            <person name="Sisk P."/>
            <person name="Stolte C."/>
            <person name="Sykes S."/>
            <person name="White J."/>
            <person name="Yandava C."/>
            <person name="Allen-Vercoe E."/>
            <person name="Sibley C."/>
            <person name="Ambrose C.E."/>
            <person name="Strauss J."/>
            <person name="Daigneault M."/>
            <person name="Haas B."/>
            <person name="Nusbaum C."/>
            <person name="Birren B."/>
        </authorList>
    </citation>
    <scope>NUCLEOTIDE SEQUENCE [LARGE SCALE GENOMIC DNA]</scope>
    <source>
        <strain evidence="6 7">3_1_6</strain>
    </source>
</reference>
<keyword evidence="6" id="KW-0378">Hydrolase</keyword>
<dbReference type="InterPro" id="IPR050361">
    <property type="entry name" value="MPP/UQCRC_Complex"/>
</dbReference>
<feature type="domain" description="Peptidase M16 C-terminal" evidence="5">
    <location>
        <begin position="664"/>
        <end position="816"/>
    </location>
</feature>
<evidence type="ECO:0000259" key="4">
    <source>
        <dbReference type="Pfam" id="PF00675"/>
    </source>
</evidence>
<dbReference type="OrthoDB" id="9811314at2"/>
<dbReference type="PANTHER" id="PTHR11851">
    <property type="entry name" value="METALLOPROTEASE"/>
    <property type="match status" value="1"/>
</dbReference>
<dbReference type="GO" id="GO:0046872">
    <property type="term" value="F:metal ion binding"/>
    <property type="evidence" value="ECO:0007669"/>
    <property type="project" value="InterPro"/>
</dbReference>
<dbReference type="RefSeq" id="WP_005027867.1">
    <property type="nucleotide sequence ID" value="NZ_KE150238.1"/>
</dbReference>
<comment type="caution">
    <text evidence="6">The sequence shown here is derived from an EMBL/GenBank/DDBJ whole genome shotgun (WGS) entry which is preliminary data.</text>
</comment>
<evidence type="ECO:0000259" key="5">
    <source>
        <dbReference type="Pfam" id="PF05193"/>
    </source>
</evidence>
<comment type="similarity">
    <text evidence="2 3">Belongs to the peptidase M16 family.</text>
</comment>
<dbReference type="eggNOG" id="COG0612">
    <property type="taxonomic scope" value="Bacteria"/>
</dbReference>
<dbReference type="InterPro" id="IPR011765">
    <property type="entry name" value="Pept_M16_N"/>
</dbReference>
<feature type="domain" description="Peptidase M16 N-terminal" evidence="4">
    <location>
        <begin position="494"/>
        <end position="611"/>
    </location>
</feature>
<comment type="cofactor">
    <cofactor evidence="1">
        <name>Zn(2+)</name>
        <dbReference type="ChEBI" id="CHEBI:29105"/>
    </cofactor>
</comment>
<dbReference type="Proteomes" id="UP000006034">
    <property type="component" value="Unassembled WGS sequence"/>
</dbReference>
<proteinExistence type="inferred from homology"/>
<keyword evidence="6" id="KW-0645">Protease</keyword>
<dbReference type="Pfam" id="PF05193">
    <property type="entry name" value="Peptidase_M16_C"/>
    <property type="match status" value="2"/>
</dbReference>
<dbReference type="Gene3D" id="3.30.830.10">
    <property type="entry name" value="Metalloenzyme, LuxS/M16 peptidase-like"/>
    <property type="match status" value="4"/>
</dbReference>
<name>E5Y7C5_BILW3</name>
<dbReference type="InterPro" id="IPR007863">
    <property type="entry name" value="Peptidase_M16_C"/>
</dbReference>
<dbReference type="EMBL" id="ADCP02000001">
    <property type="protein sequence ID" value="EFV44099.1"/>
    <property type="molecule type" value="Genomic_DNA"/>
</dbReference>